<gene>
    <name evidence="3" type="ORF">BJ986_001774</name>
</gene>
<dbReference type="Pfam" id="PF00171">
    <property type="entry name" value="Aldedh"/>
    <property type="match status" value="1"/>
</dbReference>
<dbReference type="InterPro" id="IPR016161">
    <property type="entry name" value="Ald_DH/histidinol_DH"/>
</dbReference>
<keyword evidence="4" id="KW-1185">Reference proteome</keyword>
<dbReference type="AlphaFoldDB" id="A0A852WDD6"/>
<comment type="caution">
    <text evidence="3">The sequence shown here is derived from an EMBL/GenBank/DDBJ whole genome shotgun (WGS) entry which is preliminary data.</text>
</comment>
<dbReference type="Proteomes" id="UP000573599">
    <property type="component" value="Unassembled WGS sequence"/>
</dbReference>
<name>A0A852WDD6_9MICO</name>
<protein>
    <submittedName>
        <fullName evidence="3">Acyl-CoA reductase-like NAD-dependent aldehyde dehydrogenase</fullName>
    </submittedName>
</protein>
<dbReference type="InterPro" id="IPR015590">
    <property type="entry name" value="Aldehyde_DH_dom"/>
</dbReference>
<sequence length="36" mass="3896">MLRPWKIAPAIAWGNTCVIKPSEDTPASVTLMGRLA</sequence>
<keyword evidence="1" id="KW-0560">Oxidoreductase</keyword>
<evidence type="ECO:0000313" key="4">
    <source>
        <dbReference type="Proteomes" id="UP000573599"/>
    </source>
</evidence>
<proteinExistence type="predicted"/>
<evidence type="ECO:0000259" key="2">
    <source>
        <dbReference type="Pfam" id="PF00171"/>
    </source>
</evidence>
<organism evidence="3 4">
    <name type="scientific">Pedococcus badiiscoriae</name>
    <dbReference type="NCBI Taxonomy" id="642776"/>
    <lineage>
        <taxon>Bacteria</taxon>
        <taxon>Bacillati</taxon>
        <taxon>Actinomycetota</taxon>
        <taxon>Actinomycetes</taxon>
        <taxon>Micrococcales</taxon>
        <taxon>Intrasporangiaceae</taxon>
        <taxon>Pedococcus</taxon>
    </lineage>
</organism>
<dbReference type="SUPFAM" id="SSF53720">
    <property type="entry name" value="ALDH-like"/>
    <property type="match status" value="1"/>
</dbReference>
<evidence type="ECO:0000256" key="1">
    <source>
        <dbReference type="ARBA" id="ARBA00023002"/>
    </source>
</evidence>
<dbReference type="GO" id="GO:0016491">
    <property type="term" value="F:oxidoreductase activity"/>
    <property type="evidence" value="ECO:0007669"/>
    <property type="project" value="UniProtKB-KW"/>
</dbReference>
<reference evidence="3 4" key="1">
    <citation type="submission" date="2020-07" db="EMBL/GenBank/DDBJ databases">
        <title>Sequencing the genomes of 1000 actinobacteria strains.</title>
        <authorList>
            <person name="Klenk H.-P."/>
        </authorList>
    </citation>
    <scope>NUCLEOTIDE SEQUENCE [LARGE SCALE GENOMIC DNA]</scope>
    <source>
        <strain evidence="3 4">DSM 23987</strain>
    </source>
</reference>
<dbReference type="InterPro" id="IPR016162">
    <property type="entry name" value="Ald_DH_N"/>
</dbReference>
<feature type="domain" description="Aldehyde dehydrogenase" evidence="2">
    <location>
        <begin position="4"/>
        <end position="35"/>
    </location>
</feature>
<accession>A0A852WDD6</accession>
<evidence type="ECO:0000313" key="3">
    <source>
        <dbReference type="EMBL" id="NYG07287.1"/>
    </source>
</evidence>
<dbReference type="RefSeq" id="WP_179421652.1">
    <property type="nucleotide sequence ID" value="NZ_JACCAB010000001.1"/>
</dbReference>
<dbReference type="Gene3D" id="3.40.605.10">
    <property type="entry name" value="Aldehyde Dehydrogenase, Chain A, domain 1"/>
    <property type="match status" value="1"/>
</dbReference>
<dbReference type="EMBL" id="JACCAB010000001">
    <property type="protein sequence ID" value="NYG07287.1"/>
    <property type="molecule type" value="Genomic_DNA"/>
</dbReference>